<dbReference type="PANTHER" id="PTHR30399:SF1">
    <property type="entry name" value="UTP PYROPHOSPHATASE"/>
    <property type="match status" value="1"/>
</dbReference>
<dbReference type="Gene3D" id="3.30.2010.10">
    <property type="entry name" value="Metalloproteases ('zincins'), catalytic domain"/>
    <property type="match status" value="1"/>
</dbReference>
<dbReference type="PANTHER" id="PTHR30399">
    <property type="entry name" value="UNCHARACTERIZED PROTEIN YGJP"/>
    <property type="match status" value="1"/>
</dbReference>
<protein>
    <recommendedName>
        <fullName evidence="1">YgjP-like metallopeptidase domain-containing protein</fullName>
    </recommendedName>
</protein>
<name>A0A4R3I2W3_9GAMM</name>
<dbReference type="CDD" id="cd07344">
    <property type="entry name" value="M48_yhfN_like"/>
    <property type="match status" value="1"/>
</dbReference>
<reference evidence="2 3" key="1">
    <citation type="submission" date="2019-03" db="EMBL/GenBank/DDBJ databases">
        <title>Genomic Encyclopedia of Archaeal and Bacterial Type Strains, Phase II (KMG-II): from individual species to whole genera.</title>
        <authorList>
            <person name="Goeker M."/>
        </authorList>
    </citation>
    <scope>NUCLEOTIDE SEQUENCE [LARGE SCALE GENOMIC DNA]</scope>
    <source>
        <strain evidence="2 3">DSM 15388</strain>
    </source>
</reference>
<proteinExistence type="predicted"/>
<feature type="domain" description="YgjP-like metallopeptidase" evidence="1">
    <location>
        <begin position="25"/>
        <end position="229"/>
    </location>
</feature>
<dbReference type="Pfam" id="PF01863">
    <property type="entry name" value="YgjP-like"/>
    <property type="match status" value="1"/>
</dbReference>
<comment type="caution">
    <text evidence="2">The sequence shown here is derived from an EMBL/GenBank/DDBJ whole genome shotgun (WGS) entry which is preliminary data.</text>
</comment>
<dbReference type="Proteomes" id="UP000295793">
    <property type="component" value="Unassembled WGS sequence"/>
</dbReference>
<dbReference type="InterPro" id="IPR053136">
    <property type="entry name" value="UTP_pyrophosphatase-like"/>
</dbReference>
<accession>A0A4R3I2W3</accession>
<dbReference type="OrthoDB" id="9811177at2"/>
<evidence type="ECO:0000313" key="3">
    <source>
        <dbReference type="Proteomes" id="UP000295793"/>
    </source>
</evidence>
<evidence type="ECO:0000259" key="1">
    <source>
        <dbReference type="Pfam" id="PF01863"/>
    </source>
</evidence>
<dbReference type="EMBL" id="SLZR01000011">
    <property type="protein sequence ID" value="TCS40008.1"/>
    <property type="molecule type" value="Genomic_DNA"/>
</dbReference>
<keyword evidence="3" id="KW-1185">Reference proteome</keyword>
<dbReference type="AlphaFoldDB" id="A0A4R3I2W3"/>
<gene>
    <name evidence="2" type="ORF">BCF53_111103</name>
</gene>
<organism evidence="2 3">
    <name type="scientific">Reinekea marinisedimentorum</name>
    <dbReference type="NCBI Taxonomy" id="230495"/>
    <lineage>
        <taxon>Bacteria</taxon>
        <taxon>Pseudomonadati</taxon>
        <taxon>Pseudomonadota</taxon>
        <taxon>Gammaproteobacteria</taxon>
        <taxon>Oceanospirillales</taxon>
        <taxon>Saccharospirillaceae</taxon>
        <taxon>Reinekea</taxon>
    </lineage>
</organism>
<sequence>MNCSTMNPKLFWRDQAVAMTLSRRKTMALHVRENSIEVRAPYRTPIKLAQTFVDDHDQWIERKLSDIRKRKAEKPDLMAASHIPFMGLNVALNIEQGAINRWQLAPEGLNCTLTDKQEQLLPLLGDFYKKQAQFWLNKKTLAVAEGLGFQNRISGIRLRKTKTKWGHCSASGQLQYNWLIMMAPEAVIDYLVAHEVAHLEHLNHSASFWQLVAQIQPGFDRNRRWLSDHGHRLTLT</sequence>
<evidence type="ECO:0000313" key="2">
    <source>
        <dbReference type="EMBL" id="TCS40008.1"/>
    </source>
</evidence>
<dbReference type="InterPro" id="IPR002725">
    <property type="entry name" value="YgjP-like_metallopeptidase"/>
</dbReference>